<protein>
    <recommendedName>
        <fullName evidence="4">DUF4352 domain-containing protein</fullName>
    </recommendedName>
</protein>
<dbReference type="AlphaFoldDB" id="A0A178INH1"/>
<keyword evidence="1" id="KW-0732">Signal</keyword>
<evidence type="ECO:0000256" key="1">
    <source>
        <dbReference type="SAM" id="SignalP"/>
    </source>
</evidence>
<evidence type="ECO:0008006" key="4">
    <source>
        <dbReference type="Google" id="ProtNLM"/>
    </source>
</evidence>
<keyword evidence="3" id="KW-1185">Reference proteome</keyword>
<dbReference type="EMBL" id="LRRQ01000033">
    <property type="protein sequence ID" value="OAM91241.1"/>
    <property type="molecule type" value="Genomic_DNA"/>
</dbReference>
<feature type="chain" id="PRO_5008089154" description="DUF4352 domain-containing protein" evidence="1">
    <location>
        <begin position="22"/>
        <end position="190"/>
    </location>
</feature>
<proteinExistence type="predicted"/>
<evidence type="ECO:0000313" key="3">
    <source>
        <dbReference type="Proteomes" id="UP000078486"/>
    </source>
</evidence>
<dbReference type="RefSeq" id="WP_068768274.1">
    <property type="nucleotide sequence ID" value="NZ_CP109796.1"/>
</dbReference>
<sequence length="190" mass="21161">MKILKIIIFMMIALHAIKAGGGSNARVQASAQAGILTIIENDDGETGKYHLFFRLYIINTGKMKIMIPTAGFRKGGEGGRDYYTSILRWDFYHTREGSTIIPPVSSLGIAELLPGESALISWEADTYWKPPMEKISVKLEVDADFRSRFNLALTDLMVENIETGFIKDVKVVSEPQKPPQEAPQEANKRG</sequence>
<reference evidence="2 3" key="1">
    <citation type="submission" date="2016-01" db="EMBL/GenBank/DDBJ databases">
        <title>High potential of lignocellulose degradation of a new Verrucomicrobia species.</title>
        <authorList>
            <person name="Wang Y."/>
            <person name="Shi Y."/>
            <person name="Qiu Z."/>
            <person name="Liu S."/>
            <person name="Yang H."/>
        </authorList>
    </citation>
    <scope>NUCLEOTIDE SEQUENCE [LARGE SCALE GENOMIC DNA]</scope>
    <source>
        <strain evidence="2 3">TSB47</strain>
    </source>
</reference>
<gene>
    <name evidence="2" type="ORF">AW736_00025</name>
</gene>
<comment type="caution">
    <text evidence="2">The sequence shown here is derived from an EMBL/GenBank/DDBJ whole genome shotgun (WGS) entry which is preliminary data.</text>
</comment>
<evidence type="ECO:0000313" key="2">
    <source>
        <dbReference type="EMBL" id="OAM91241.1"/>
    </source>
</evidence>
<feature type="signal peptide" evidence="1">
    <location>
        <begin position="1"/>
        <end position="21"/>
    </location>
</feature>
<dbReference type="STRING" id="1184151.AW736_00025"/>
<name>A0A178INH1_9BACT</name>
<dbReference type="Proteomes" id="UP000078486">
    <property type="component" value="Unassembled WGS sequence"/>
</dbReference>
<accession>A0A178INH1</accession>
<organism evidence="2 3">
    <name type="scientific">Termitidicoccus mucosus</name>
    <dbReference type="NCBI Taxonomy" id="1184151"/>
    <lineage>
        <taxon>Bacteria</taxon>
        <taxon>Pseudomonadati</taxon>
        <taxon>Verrucomicrobiota</taxon>
        <taxon>Opitutia</taxon>
        <taxon>Opitutales</taxon>
        <taxon>Opitutaceae</taxon>
        <taxon>Termitidicoccus</taxon>
    </lineage>
</organism>